<dbReference type="NCBIfam" id="TIGR02817">
    <property type="entry name" value="adh_fam_1"/>
    <property type="match status" value="1"/>
</dbReference>
<dbReference type="Pfam" id="PF08240">
    <property type="entry name" value="ADH_N"/>
    <property type="match status" value="1"/>
</dbReference>
<keyword evidence="1" id="KW-0479">Metal-binding</keyword>
<accession>A0ABY7WSY9</accession>
<dbReference type="SUPFAM" id="SSF50129">
    <property type="entry name" value="GroES-like"/>
    <property type="match status" value="1"/>
</dbReference>
<keyword evidence="1" id="KW-0560">Oxidoreductase</keyword>
<dbReference type="InterPro" id="IPR011032">
    <property type="entry name" value="GroES-like_sf"/>
</dbReference>
<name>A0ABY7WSY9_9LACO</name>
<dbReference type="RefSeq" id="WP_274261354.1">
    <property type="nucleotide sequence ID" value="NZ_CP117884.1"/>
</dbReference>
<dbReference type="InterPro" id="IPR036291">
    <property type="entry name" value="NAD(P)-bd_dom_sf"/>
</dbReference>
<dbReference type="SUPFAM" id="SSF51735">
    <property type="entry name" value="NAD(P)-binding Rossmann-fold domains"/>
    <property type="match status" value="1"/>
</dbReference>
<proteinExistence type="inferred from homology"/>
<protein>
    <recommendedName>
        <fullName evidence="1">Zinc-type alcohol dehydrogenase-like protein</fullName>
    </recommendedName>
</protein>
<dbReference type="Gene3D" id="3.90.180.10">
    <property type="entry name" value="Medium-chain alcohol dehydrogenases, catalytic domain"/>
    <property type="match status" value="1"/>
</dbReference>
<gene>
    <name evidence="3" type="ORF">PQ472_03375</name>
</gene>
<dbReference type="InterPro" id="IPR014182">
    <property type="entry name" value="ADH_Zn_typ-1"/>
</dbReference>
<dbReference type="InterPro" id="IPR020843">
    <property type="entry name" value="ER"/>
</dbReference>
<sequence length="339" mass="36333">MKAIGYTDNLAIDNPLSLTEFKAPDPQASGHDLLVAVSAVSVNPVDTLQRQFAAQKGNLPRVLGYDGVGIVQAVGDDVTLFKPGDRVYYAGDITRPGSNAAAELIDERLVALAPKSLTDAQAAALPLTSLTAWEALFEVLGIDPTDRASNQHRSILLINGAGGAGSMAVQLAHWAGLHVIASASRPETIAWVEKLGADEVVNHRHDLVTEVRGHGHQYVDYIFDLHDAGRNWATMAELIAPGGRIVSITHAPGVDVDALKEKRASFGWEYMFSKAIYQTDMLSQHVILQQVASLIDAGQLRTTATQFLSPITAVNLRQAHALVESGRMIGKVVIANQEA</sequence>
<dbReference type="PANTHER" id="PTHR43482">
    <property type="entry name" value="PROTEIN AST1-RELATED"/>
    <property type="match status" value="1"/>
</dbReference>
<feature type="domain" description="Enoyl reductase (ER)" evidence="2">
    <location>
        <begin position="5"/>
        <end position="334"/>
    </location>
</feature>
<dbReference type="Gene3D" id="3.40.50.720">
    <property type="entry name" value="NAD(P)-binding Rossmann-like Domain"/>
    <property type="match status" value="1"/>
</dbReference>
<dbReference type="Pfam" id="PF13602">
    <property type="entry name" value="ADH_zinc_N_2"/>
    <property type="match status" value="1"/>
</dbReference>
<dbReference type="PANTHER" id="PTHR43482:SF1">
    <property type="entry name" value="PROTEIN AST1-RELATED"/>
    <property type="match status" value="1"/>
</dbReference>
<keyword evidence="1" id="KW-0862">Zinc</keyword>
<dbReference type="EMBL" id="CP117884">
    <property type="protein sequence ID" value="WDF83293.1"/>
    <property type="molecule type" value="Genomic_DNA"/>
</dbReference>
<dbReference type="InterPro" id="IPR052585">
    <property type="entry name" value="Lipid_raft_assoc_Zn_ADH"/>
</dbReference>
<evidence type="ECO:0000259" key="2">
    <source>
        <dbReference type="SMART" id="SM00829"/>
    </source>
</evidence>
<keyword evidence="4" id="KW-1185">Reference proteome</keyword>
<dbReference type="SMART" id="SM00829">
    <property type="entry name" value="PKS_ER"/>
    <property type="match status" value="1"/>
</dbReference>
<dbReference type="CDD" id="cd08252">
    <property type="entry name" value="AL_MDR"/>
    <property type="match status" value="1"/>
</dbReference>
<dbReference type="InterPro" id="IPR013154">
    <property type="entry name" value="ADH-like_N"/>
</dbReference>
<organism evidence="3 4">
    <name type="scientific">Lacticaseibacillus pabuli</name>
    <dbReference type="NCBI Taxonomy" id="3025672"/>
    <lineage>
        <taxon>Bacteria</taxon>
        <taxon>Bacillati</taxon>
        <taxon>Bacillota</taxon>
        <taxon>Bacilli</taxon>
        <taxon>Lactobacillales</taxon>
        <taxon>Lactobacillaceae</taxon>
        <taxon>Lacticaseibacillus</taxon>
    </lineage>
</organism>
<evidence type="ECO:0000313" key="4">
    <source>
        <dbReference type="Proteomes" id="UP001220377"/>
    </source>
</evidence>
<evidence type="ECO:0000256" key="1">
    <source>
        <dbReference type="RuleBase" id="RU364000"/>
    </source>
</evidence>
<dbReference type="Proteomes" id="UP001220377">
    <property type="component" value="Chromosome"/>
</dbReference>
<evidence type="ECO:0000313" key="3">
    <source>
        <dbReference type="EMBL" id="WDF83293.1"/>
    </source>
</evidence>
<reference evidence="3 4" key="1">
    <citation type="submission" date="2023-02" db="EMBL/GenBank/DDBJ databases">
        <title>Genome sequence of Lacticaseibacillus sp. KACC 23028.</title>
        <authorList>
            <person name="Kim S."/>
            <person name="Heo J."/>
            <person name="Kwon S.-W."/>
        </authorList>
    </citation>
    <scope>NUCLEOTIDE SEQUENCE [LARGE SCALE GENOMIC DNA]</scope>
    <source>
        <strain evidence="3 4">KACC 23028</strain>
    </source>
</reference>
<comment type="similarity">
    <text evidence="1">Belongs to the zinc-containing alcohol dehydrogenase family. Quinone oxidoreductase subfamily.</text>
</comment>